<keyword evidence="8" id="KW-0406">Ion transport</keyword>
<evidence type="ECO:0000313" key="15">
    <source>
        <dbReference type="Proteomes" id="UP000663854"/>
    </source>
</evidence>
<evidence type="ECO:0000256" key="2">
    <source>
        <dbReference type="ARBA" id="ARBA00006513"/>
    </source>
</evidence>
<keyword evidence="3" id="KW-0813">Transport</keyword>
<keyword evidence="4" id="KW-1003">Cell membrane</keyword>
<comment type="similarity">
    <text evidence="2">Belongs to the otopetrin family.</text>
</comment>
<evidence type="ECO:0000256" key="1">
    <source>
        <dbReference type="ARBA" id="ARBA00004651"/>
    </source>
</evidence>
<feature type="non-terminal residue" evidence="13">
    <location>
        <position position="1"/>
    </location>
</feature>
<evidence type="ECO:0000256" key="5">
    <source>
        <dbReference type="ARBA" id="ARBA00022692"/>
    </source>
</evidence>
<feature type="transmembrane region" description="Helical" evidence="12">
    <location>
        <begin position="64"/>
        <end position="84"/>
    </location>
</feature>
<evidence type="ECO:0000256" key="6">
    <source>
        <dbReference type="ARBA" id="ARBA00022781"/>
    </source>
</evidence>
<dbReference type="Proteomes" id="UP000663870">
    <property type="component" value="Unassembled WGS sequence"/>
</dbReference>
<dbReference type="AlphaFoldDB" id="A0A814YF25"/>
<dbReference type="PANTHER" id="PTHR21522:SF32">
    <property type="entry name" value="OTOPETRIN-2"/>
    <property type="match status" value="1"/>
</dbReference>
<dbReference type="GO" id="GO:0005886">
    <property type="term" value="C:plasma membrane"/>
    <property type="evidence" value="ECO:0007669"/>
    <property type="project" value="UniProtKB-SubCell"/>
</dbReference>
<comment type="caution">
    <text evidence="13">The sequence shown here is derived from an EMBL/GenBank/DDBJ whole genome shotgun (WGS) entry which is preliminary data.</text>
</comment>
<evidence type="ECO:0000313" key="13">
    <source>
        <dbReference type="EMBL" id="CAF1228293.1"/>
    </source>
</evidence>
<dbReference type="PANTHER" id="PTHR21522">
    <property type="entry name" value="PROTON CHANNEL OTOP"/>
    <property type="match status" value="1"/>
</dbReference>
<evidence type="ECO:0000256" key="11">
    <source>
        <dbReference type="SAM" id="MobiDB-lite"/>
    </source>
</evidence>
<dbReference type="Proteomes" id="UP000663854">
    <property type="component" value="Unassembled WGS sequence"/>
</dbReference>
<dbReference type="EMBL" id="CAJNOH010001539">
    <property type="protein sequence ID" value="CAF1228293.1"/>
    <property type="molecule type" value="Genomic_DNA"/>
</dbReference>
<comment type="subcellular location">
    <subcellularLocation>
        <location evidence="1">Cell membrane</location>
        <topology evidence="1">Multi-pass membrane protein</topology>
    </subcellularLocation>
</comment>
<dbReference type="Pfam" id="PF03189">
    <property type="entry name" value="Otopetrin"/>
    <property type="match status" value="1"/>
</dbReference>
<keyword evidence="16" id="KW-1185">Reference proteome</keyword>
<evidence type="ECO:0000256" key="8">
    <source>
        <dbReference type="ARBA" id="ARBA00023065"/>
    </source>
</evidence>
<name>A0A814YF25_9BILA</name>
<evidence type="ECO:0000256" key="9">
    <source>
        <dbReference type="ARBA" id="ARBA00023136"/>
    </source>
</evidence>
<dbReference type="InterPro" id="IPR004878">
    <property type="entry name" value="Otopetrin"/>
</dbReference>
<evidence type="ECO:0000256" key="12">
    <source>
        <dbReference type="SAM" id="Phobius"/>
    </source>
</evidence>
<keyword evidence="7 12" id="KW-1133">Transmembrane helix</keyword>
<gene>
    <name evidence="14" type="ORF">JXQ802_LOCUS40909</name>
    <name evidence="13" type="ORF">PYM288_LOCUS26245</name>
</gene>
<evidence type="ECO:0000256" key="10">
    <source>
        <dbReference type="ARBA" id="ARBA00023303"/>
    </source>
</evidence>
<evidence type="ECO:0000256" key="4">
    <source>
        <dbReference type="ARBA" id="ARBA00022475"/>
    </source>
</evidence>
<keyword evidence="6" id="KW-0375">Hydrogen ion transport</keyword>
<evidence type="ECO:0000313" key="16">
    <source>
        <dbReference type="Proteomes" id="UP000663870"/>
    </source>
</evidence>
<sequence length="457" mass="52727">MTREETLINAGFRKRTTYENADVYKIFSILYGLVVFIGGVAFSVSHAIVSREEAEIIKYLTDIYFTYLYWVSIIWIVFCIIDISRHQGKVKIPRNTLNRLDSKQTSLTGDARLARNKFISTSSEANQKLSITSYINLHLFDEPEKDELDDNDNEQSKINDNKLSTDNNDTFSFRNHHNKLNSLDNLSHRSLVTQSPTDTTRDIFTRRRALDPNEQHNLKTYIHHRKNTIVQHVIGYNYDDNSIVGGLYTRVGIGIFCLGTVIHSSLSILSNLENRSCIRWTTVIDDFSRLLFSLTQFFFIFKHSNLIIRAHENVARLAVIHIVVTNLCVWFRMVVIETNSQIVEINGHEMIVAQHSNTANHFNNASQDTINLLHHLLIFHSECSNLFANGLPVTTFILEGYMRLKPFLYPCTIEFSLMCLTLFFLIWENIGKTFTHNISDKESTKNVFMVNCHASIK</sequence>
<proteinExistence type="inferred from homology"/>
<evidence type="ECO:0000256" key="3">
    <source>
        <dbReference type="ARBA" id="ARBA00022448"/>
    </source>
</evidence>
<feature type="transmembrane region" description="Helical" evidence="12">
    <location>
        <begin position="407"/>
        <end position="427"/>
    </location>
</feature>
<keyword evidence="5 12" id="KW-0812">Transmembrane</keyword>
<accession>A0A814YF25</accession>
<protein>
    <submittedName>
        <fullName evidence="13">Uncharacterized protein</fullName>
    </submittedName>
</protein>
<evidence type="ECO:0000313" key="14">
    <source>
        <dbReference type="EMBL" id="CAF1509512.1"/>
    </source>
</evidence>
<evidence type="ECO:0000256" key="7">
    <source>
        <dbReference type="ARBA" id="ARBA00022989"/>
    </source>
</evidence>
<organism evidence="13 15">
    <name type="scientific">Rotaria sordida</name>
    <dbReference type="NCBI Taxonomy" id="392033"/>
    <lineage>
        <taxon>Eukaryota</taxon>
        <taxon>Metazoa</taxon>
        <taxon>Spiralia</taxon>
        <taxon>Gnathifera</taxon>
        <taxon>Rotifera</taxon>
        <taxon>Eurotatoria</taxon>
        <taxon>Bdelloidea</taxon>
        <taxon>Philodinida</taxon>
        <taxon>Philodinidae</taxon>
        <taxon>Rotaria</taxon>
    </lineage>
</organism>
<keyword evidence="10" id="KW-0407">Ion channel</keyword>
<feature type="transmembrane region" description="Helical" evidence="12">
    <location>
        <begin position="23"/>
        <end position="44"/>
    </location>
</feature>
<reference evidence="13" key="1">
    <citation type="submission" date="2021-02" db="EMBL/GenBank/DDBJ databases">
        <authorList>
            <person name="Nowell W R."/>
        </authorList>
    </citation>
    <scope>NUCLEOTIDE SEQUENCE</scope>
</reference>
<keyword evidence="9 12" id="KW-0472">Membrane</keyword>
<dbReference type="EMBL" id="CAJNOL010002530">
    <property type="protein sequence ID" value="CAF1509512.1"/>
    <property type="molecule type" value="Genomic_DNA"/>
</dbReference>
<dbReference type="GO" id="GO:0015252">
    <property type="term" value="F:proton channel activity"/>
    <property type="evidence" value="ECO:0007669"/>
    <property type="project" value="InterPro"/>
</dbReference>
<feature type="region of interest" description="Disordered" evidence="11">
    <location>
        <begin position="145"/>
        <end position="165"/>
    </location>
</feature>